<comment type="caution">
    <text evidence="1">The sequence shown here is derived from an EMBL/GenBank/DDBJ whole genome shotgun (WGS) entry which is preliminary data.</text>
</comment>
<gene>
    <name evidence="1" type="ORF">S01H1_65179</name>
</gene>
<dbReference type="AlphaFoldDB" id="X0WWM3"/>
<protein>
    <submittedName>
        <fullName evidence="1">Uncharacterized protein</fullName>
    </submittedName>
</protein>
<evidence type="ECO:0000313" key="1">
    <source>
        <dbReference type="EMBL" id="GAG35070.1"/>
    </source>
</evidence>
<name>X0WWM3_9ZZZZ</name>
<proteinExistence type="predicted"/>
<feature type="non-terminal residue" evidence="1">
    <location>
        <position position="1"/>
    </location>
</feature>
<organism evidence="1">
    <name type="scientific">marine sediment metagenome</name>
    <dbReference type="NCBI Taxonomy" id="412755"/>
    <lineage>
        <taxon>unclassified sequences</taxon>
        <taxon>metagenomes</taxon>
        <taxon>ecological metagenomes</taxon>
    </lineage>
</organism>
<dbReference type="EMBL" id="BARS01043014">
    <property type="protein sequence ID" value="GAG35070.1"/>
    <property type="molecule type" value="Genomic_DNA"/>
</dbReference>
<sequence length="32" mass="3337">FASTLGLGVVFSVLTILIYEGRVGPPTQNGET</sequence>
<accession>X0WWM3</accession>
<reference evidence="1" key="1">
    <citation type="journal article" date="2014" name="Front. Microbiol.">
        <title>High frequency of phylogenetically diverse reductive dehalogenase-homologous genes in deep subseafloor sedimentary metagenomes.</title>
        <authorList>
            <person name="Kawai M."/>
            <person name="Futagami T."/>
            <person name="Toyoda A."/>
            <person name="Takaki Y."/>
            <person name="Nishi S."/>
            <person name="Hori S."/>
            <person name="Arai W."/>
            <person name="Tsubouchi T."/>
            <person name="Morono Y."/>
            <person name="Uchiyama I."/>
            <person name="Ito T."/>
            <person name="Fujiyama A."/>
            <person name="Inagaki F."/>
            <person name="Takami H."/>
        </authorList>
    </citation>
    <scope>NUCLEOTIDE SEQUENCE</scope>
    <source>
        <strain evidence="1">Expedition CK06-06</strain>
    </source>
</reference>